<evidence type="ECO:0000256" key="2">
    <source>
        <dbReference type="ARBA" id="ARBA00023125"/>
    </source>
</evidence>
<evidence type="ECO:0000313" key="5">
    <source>
        <dbReference type="EMBL" id="SOB78583.1"/>
    </source>
</evidence>
<keyword evidence="3" id="KW-0804">Transcription</keyword>
<dbReference type="SUPFAM" id="SSF46785">
    <property type="entry name" value="Winged helix' DNA-binding domain"/>
    <property type="match status" value="1"/>
</dbReference>
<dbReference type="RefSeq" id="WP_097062085.1">
    <property type="nucleotide sequence ID" value="NZ_OBMI01000001.1"/>
</dbReference>
<dbReference type="AlphaFoldDB" id="A0A285Q9N3"/>
<dbReference type="GO" id="GO:0003700">
    <property type="term" value="F:DNA-binding transcription factor activity"/>
    <property type="evidence" value="ECO:0007669"/>
    <property type="project" value="InterPro"/>
</dbReference>
<keyword evidence="1" id="KW-0805">Transcription regulation</keyword>
<dbReference type="PANTHER" id="PTHR33164">
    <property type="entry name" value="TRANSCRIPTIONAL REGULATOR, MARR FAMILY"/>
    <property type="match status" value="1"/>
</dbReference>
<dbReference type="EMBL" id="OBMI01000001">
    <property type="protein sequence ID" value="SOB78583.1"/>
    <property type="molecule type" value="Genomic_DNA"/>
</dbReference>
<organism evidence="5 6">
    <name type="scientific">Sphingomonas guangdongensis</name>
    <dbReference type="NCBI Taxonomy" id="1141890"/>
    <lineage>
        <taxon>Bacteria</taxon>
        <taxon>Pseudomonadati</taxon>
        <taxon>Pseudomonadota</taxon>
        <taxon>Alphaproteobacteria</taxon>
        <taxon>Sphingomonadales</taxon>
        <taxon>Sphingomonadaceae</taxon>
        <taxon>Sphingomonas</taxon>
    </lineage>
</organism>
<gene>
    <name evidence="5" type="ORF">SAMN06297144_0089</name>
</gene>
<evidence type="ECO:0000256" key="3">
    <source>
        <dbReference type="ARBA" id="ARBA00023163"/>
    </source>
</evidence>
<keyword evidence="6" id="KW-1185">Reference proteome</keyword>
<evidence type="ECO:0000313" key="6">
    <source>
        <dbReference type="Proteomes" id="UP000219494"/>
    </source>
</evidence>
<dbReference type="SMART" id="SM00347">
    <property type="entry name" value="HTH_MARR"/>
    <property type="match status" value="1"/>
</dbReference>
<dbReference type="PANTHER" id="PTHR33164:SF64">
    <property type="entry name" value="TRANSCRIPTIONAL REGULATOR SLYA"/>
    <property type="match status" value="1"/>
</dbReference>
<name>A0A285Q9N3_9SPHN</name>
<dbReference type="InterPro" id="IPR000835">
    <property type="entry name" value="HTH_MarR-typ"/>
</dbReference>
<evidence type="ECO:0000256" key="1">
    <source>
        <dbReference type="ARBA" id="ARBA00023015"/>
    </source>
</evidence>
<proteinExistence type="predicted"/>
<dbReference type="InterPro" id="IPR023187">
    <property type="entry name" value="Tscrpt_reg_MarR-type_CS"/>
</dbReference>
<evidence type="ECO:0000259" key="4">
    <source>
        <dbReference type="PROSITE" id="PS50995"/>
    </source>
</evidence>
<dbReference type="InterPro" id="IPR036388">
    <property type="entry name" value="WH-like_DNA-bd_sf"/>
</dbReference>
<keyword evidence="2" id="KW-0238">DNA-binding</keyword>
<feature type="domain" description="HTH marR-type" evidence="4">
    <location>
        <begin position="12"/>
        <end position="145"/>
    </location>
</feature>
<dbReference type="GO" id="GO:0006950">
    <property type="term" value="P:response to stress"/>
    <property type="evidence" value="ECO:0007669"/>
    <property type="project" value="TreeGrafter"/>
</dbReference>
<protein>
    <submittedName>
        <fullName evidence="5">Transcriptional regulator, MarR family</fullName>
    </submittedName>
</protein>
<dbReference type="Pfam" id="PF12802">
    <property type="entry name" value="MarR_2"/>
    <property type="match status" value="1"/>
</dbReference>
<sequence length="148" mass="16725">MERITAKEVRPELEFVRECVLLGRRWRSMADERLKAKGLTLARGTVLYWLAEANGPITQSRLAELIGIEGPTLVRLLHALEAQGLVERVPFEGDRRAKGLRLTEAAAPFLDMIDSVTDAMCDEYLGRLEKRRLSSATRLVREAHDGLR</sequence>
<dbReference type="InterPro" id="IPR039422">
    <property type="entry name" value="MarR/SlyA-like"/>
</dbReference>
<dbReference type="PRINTS" id="PR00598">
    <property type="entry name" value="HTHMARR"/>
</dbReference>
<reference evidence="5 6" key="1">
    <citation type="submission" date="2017-07" db="EMBL/GenBank/DDBJ databases">
        <authorList>
            <person name="Sun Z.S."/>
            <person name="Albrecht U."/>
            <person name="Echele G."/>
            <person name="Lee C.C."/>
        </authorList>
    </citation>
    <scope>NUCLEOTIDE SEQUENCE [LARGE SCALE GENOMIC DNA]</scope>
    <source>
        <strain evidence="5 6">CGMCC 1.12672</strain>
    </source>
</reference>
<dbReference type="Gene3D" id="1.10.10.10">
    <property type="entry name" value="Winged helix-like DNA-binding domain superfamily/Winged helix DNA-binding domain"/>
    <property type="match status" value="1"/>
</dbReference>
<dbReference type="PROSITE" id="PS50995">
    <property type="entry name" value="HTH_MARR_2"/>
    <property type="match status" value="1"/>
</dbReference>
<dbReference type="Proteomes" id="UP000219494">
    <property type="component" value="Unassembled WGS sequence"/>
</dbReference>
<dbReference type="InterPro" id="IPR036390">
    <property type="entry name" value="WH_DNA-bd_sf"/>
</dbReference>
<dbReference type="PROSITE" id="PS01117">
    <property type="entry name" value="HTH_MARR_1"/>
    <property type="match status" value="1"/>
</dbReference>
<dbReference type="OrthoDB" id="582199at2"/>
<dbReference type="GO" id="GO:0003677">
    <property type="term" value="F:DNA binding"/>
    <property type="evidence" value="ECO:0007669"/>
    <property type="project" value="UniProtKB-KW"/>
</dbReference>
<accession>A0A285Q9N3</accession>